<keyword evidence="11" id="KW-1185">Reference proteome</keyword>
<organism evidence="10 11">
    <name type="scientific">Desulfoluna limicola</name>
    <dbReference type="NCBI Taxonomy" id="2810562"/>
    <lineage>
        <taxon>Bacteria</taxon>
        <taxon>Pseudomonadati</taxon>
        <taxon>Thermodesulfobacteriota</taxon>
        <taxon>Desulfobacteria</taxon>
        <taxon>Desulfobacterales</taxon>
        <taxon>Desulfolunaceae</taxon>
        <taxon>Desulfoluna</taxon>
    </lineage>
</organism>
<dbReference type="InterPro" id="IPR002155">
    <property type="entry name" value="Thiolase"/>
</dbReference>
<dbReference type="NCBIfam" id="TIGR01930">
    <property type="entry name" value="AcCoA-C-Actrans"/>
    <property type="match status" value="1"/>
</dbReference>
<dbReference type="InterPro" id="IPR020616">
    <property type="entry name" value="Thiolase_N"/>
</dbReference>
<evidence type="ECO:0000313" key="11">
    <source>
        <dbReference type="Proteomes" id="UP001320148"/>
    </source>
</evidence>
<dbReference type="EC" id="2.3.1.16" evidence="6"/>
<proteinExistence type="inferred from homology"/>
<gene>
    <name evidence="10" type="primary">hadHB_2</name>
    <name evidence="10" type="ORF">DSLASN_17180</name>
</gene>
<keyword evidence="5 7" id="KW-0012">Acyltransferase</keyword>
<feature type="domain" description="Thiolase C-terminal" evidence="9">
    <location>
        <begin position="291"/>
        <end position="429"/>
    </location>
</feature>
<comment type="similarity">
    <text evidence="1 7">Belongs to the thiolase-like superfamily. Thiolase family.</text>
</comment>
<protein>
    <recommendedName>
        <fullName evidence="6">acetyl-CoA C-acyltransferase</fullName>
        <ecNumber evidence="6">2.3.1.16</ecNumber>
    </recommendedName>
</protein>
<evidence type="ECO:0000256" key="4">
    <source>
        <dbReference type="ARBA" id="ARBA00023098"/>
    </source>
</evidence>
<evidence type="ECO:0000256" key="6">
    <source>
        <dbReference type="ARBA" id="ARBA00024073"/>
    </source>
</evidence>
<keyword evidence="4" id="KW-0443">Lipid metabolism</keyword>
<evidence type="ECO:0000313" key="10">
    <source>
        <dbReference type="EMBL" id="BCS96086.1"/>
    </source>
</evidence>
<dbReference type="SUPFAM" id="SSF53901">
    <property type="entry name" value="Thiolase-like"/>
    <property type="match status" value="2"/>
</dbReference>
<evidence type="ECO:0000256" key="3">
    <source>
        <dbReference type="ARBA" id="ARBA00022832"/>
    </source>
</evidence>
<evidence type="ECO:0000259" key="8">
    <source>
        <dbReference type="Pfam" id="PF00108"/>
    </source>
</evidence>
<dbReference type="PROSITE" id="PS00737">
    <property type="entry name" value="THIOLASE_2"/>
    <property type="match status" value="1"/>
</dbReference>
<dbReference type="PIRSF" id="PIRSF000429">
    <property type="entry name" value="Ac-CoA_Ac_transf"/>
    <property type="match status" value="1"/>
</dbReference>
<evidence type="ECO:0000256" key="7">
    <source>
        <dbReference type="RuleBase" id="RU003557"/>
    </source>
</evidence>
<dbReference type="InterPro" id="IPR016039">
    <property type="entry name" value="Thiolase-like"/>
</dbReference>
<keyword evidence="3" id="KW-0276">Fatty acid metabolism</keyword>
<evidence type="ECO:0000256" key="2">
    <source>
        <dbReference type="ARBA" id="ARBA00022679"/>
    </source>
</evidence>
<dbReference type="PANTHER" id="PTHR18919">
    <property type="entry name" value="ACETYL-COA C-ACYLTRANSFERASE"/>
    <property type="match status" value="1"/>
</dbReference>
<dbReference type="RefSeq" id="WP_236892447.1">
    <property type="nucleotide sequence ID" value="NZ_AP024488.1"/>
</dbReference>
<name>A0ABM7PG14_9BACT</name>
<dbReference type="PANTHER" id="PTHR18919:SF153">
    <property type="entry name" value="TRIFUNCTIONAL ENZYME SUBUNIT BETA, MITOCHONDRIAL"/>
    <property type="match status" value="1"/>
</dbReference>
<dbReference type="Gene3D" id="3.40.47.10">
    <property type="match status" value="1"/>
</dbReference>
<dbReference type="EMBL" id="AP024488">
    <property type="protein sequence ID" value="BCS96086.1"/>
    <property type="molecule type" value="Genomic_DNA"/>
</dbReference>
<evidence type="ECO:0000256" key="5">
    <source>
        <dbReference type="ARBA" id="ARBA00023315"/>
    </source>
</evidence>
<feature type="domain" description="Thiolase N-terminal" evidence="8">
    <location>
        <begin position="8"/>
        <end position="282"/>
    </location>
</feature>
<evidence type="ECO:0000256" key="1">
    <source>
        <dbReference type="ARBA" id="ARBA00010982"/>
    </source>
</evidence>
<keyword evidence="2 7" id="KW-0808">Transferase</keyword>
<dbReference type="InterPro" id="IPR020617">
    <property type="entry name" value="Thiolase_C"/>
</dbReference>
<dbReference type="Pfam" id="PF00108">
    <property type="entry name" value="Thiolase_N"/>
    <property type="match status" value="1"/>
</dbReference>
<dbReference type="InterPro" id="IPR020613">
    <property type="entry name" value="Thiolase_CS"/>
</dbReference>
<sequence length="432" mass="46231">MDSAKPRVAIVDGCRTPFLRSGTGFRELMAWQLGQAAVQGLLTRVGVPFETVDGVVMGCVAADIATTNVAREITLGTGLPRSVPAYTCTVACISANQAVTNGACAILAGKAETVIAGGVETFSDVNIRISEKYRRFLLDITLFNRPKTWKDWIPHLKKMRPLDFIAPQKPSISEFSTGLIMGENADRLVKRLGVSRERQDAYAVTSHQRAVTAAENAFFDEEIIPVVVDGNTVDSDNGPRADANQAKLSTLKHAFDKKYGTVTAGNSSFLSDGGAAVMLMSEAKARELGLNPIGYLSHYAYSAQDPVEELLLGPAFSMARLFQETGLTLDEIGVFEIHEAFAGQVLANLDCMASDDYCRDRLGLSGAMGEMDMDKLNRHGGSLSIGHPFGATGARLITTCCRRLKQEGHRYGVVAGCAAGAVGSAILIESAE</sequence>
<dbReference type="Proteomes" id="UP001320148">
    <property type="component" value="Chromosome"/>
</dbReference>
<dbReference type="CDD" id="cd00751">
    <property type="entry name" value="thiolase"/>
    <property type="match status" value="1"/>
</dbReference>
<accession>A0ABM7PG14</accession>
<evidence type="ECO:0000259" key="9">
    <source>
        <dbReference type="Pfam" id="PF02803"/>
    </source>
</evidence>
<dbReference type="Pfam" id="PF02803">
    <property type="entry name" value="Thiolase_C"/>
    <property type="match status" value="1"/>
</dbReference>
<reference evidence="10 11" key="1">
    <citation type="submission" date="2021-02" db="EMBL/GenBank/DDBJ databases">
        <title>Complete genome of Desulfoluna sp. strain ASN36.</title>
        <authorList>
            <person name="Takahashi A."/>
            <person name="Kojima H."/>
            <person name="Fukui M."/>
        </authorList>
    </citation>
    <scope>NUCLEOTIDE SEQUENCE [LARGE SCALE GENOMIC DNA]</scope>
    <source>
        <strain evidence="10 11">ASN36</strain>
    </source>
</reference>